<dbReference type="EMBL" id="BAAACI010000018">
    <property type="protein sequence ID" value="GAA0779874.1"/>
    <property type="molecule type" value="Genomic_DNA"/>
</dbReference>
<sequence>MKISNIKITITEKDLYSIVVDVLRDYVSVEGLKIDKILIDKNINVVGSYKHRVSIPFSVDISINKVENNKLYLSIDKINLKSLKIFKGVVNVALKVISSKVANLGIEFTDNIINIDLYKLCKVIPMVDFKLEDLSIIPYGLEAVVSNFNFKNESEKSNDEIYNGDDKNKEKHEEEVLISNVECNKKNLDSHIEYTYRRFRKEFKERFSAKYEKMYPYVVMIPDIIALFMRLYKDERVAKEVKFNISIALGYLLFPLDILPDTLPLIGKIDDLAVTFFILQKVLCDIPEEVILDNWEGQSNIIEISREAMALLNDKFGAKEIRKMVDVVRISIKKTIVFFTK</sequence>
<comment type="caution">
    <text evidence="6">The sequence shown here is derived from an EMBL/GenBank/DDBJ whole genome shotgun (WGS) entry which is preliminary data.</text>
</comment>
<gene>
    <name evidence="6" type="ORF">GCM10008908_39280</name>
</gene>
<evidence type="ECO:0000256" key="3">
    <source>
        <dbReference type="ARBA" id="ARBA00022989"/>
    </source>
</evidence>
<reference evidence="6 7" key="1">
    <citation type="journal article" date="2019" name="Int. J. Syst. Evol. Microbiol.">
        <title>The Global Catalogue of Microorganisms (GCM) 10K type strain sequencing project: providing services to taxonomists for standard genome sequencing and annotation.</title>
        <authorList>
            <consortium name="The Broad Institute Genomics Platform"/>
            <consortium name="The Broad Institute Genome Sequencing Center for Infectious Disease"/>
            <person name="Wu L."/>
            <person name="Ma J."/>
        </authorList>
    </citation>
    <scope>NUCLEOTIDE SEQUENCE [LARGE SCALE GENOMIC DNA]</scope>
    <source>
        <strain evidence="6 7">JCM 1417</strain>
    </source>
</reference>
<keyword evidence="4" id="KW-0472">Membrane</keyword>
<dbReference type="Proteomes" id="UP001501047">
    <property type="component" value="Unassembled WGS sequence"/>
</dbReference>
<comment type="subcellular location">
    <subcellularLocation>
        <location evidence="1">Endomembrane system</location>
        <topology evidence="1">Multi-pass membrane protein</topology>
    </subcellularLocation>
</comment>
<evidence type="ECO:0000256" key="2">
    <source>
        <dbReference type="ARBA" id="ARBA00022692"/>
    </source>
</evidence>
<keyword evidence="3" id="KW-1133">Transmembrane helix</keyword>
<keyword evidence="2" id="KW-0812">Transmembrane</keyword>
<dbReference type="InterPro" id="IPR010652">
    <property type="entry name" value="DUF1232"/>
</dbReference>
<evidence type="ECO:0000313" key="6">
    <source>
        <dbReference type="EMBL" id="GAA0779874.1"/>
    </source>
</evidence>
<proteinExistence type="predicted"/>
<protein>
    <submittedName>
        <fullName evidence="6">DUF1232 domain-containing protein</fullName>
    </submittedName>
</protein>
<feature type="domain" description="DUF1232" evidence="5">
    <location>
        <begin position="245"/>
        <end position="277"/>
    </location>
</feature>
<evidence type="ECO:0000256" key="4">
    <source>
        <dbReference type="ARBA" id="ARBA00023136"/>
    </source>
</evidence>
<evidence type="ECO:0000259" key="5">
    <source>
        <dbReference type="Pfam" id="PF06803"/>
    </source>
</evidence>
<accession>A0ABN1KZR1</accession>
<keyword evidence="7" id="KW-1185">Reference proteome</keyword>
<dbReference type="Pfam" id="PF06803">
    <property type="entry name" value="DUF1232"/>
    <property type="match status" value="1"/>
</dbReference>
<organism evidence="6 7">
    <name type="scientific">Clostridium subterminale</name>
    <dbReference type="NCBI Taxonomy" id="1550"/>
    <lineage>
        <taxon>Bacteria</taxon>
        <taxon>Bacillati</taxon>
        <taxon>Bacillota</taxon>
        <taxon>Clostridia</taxon>
        <taxon>Eubacteriales</taxon>
        <taxon>Clostridiaceae</taxon>
        <taxon>Clostridium</taxon>
    </lineage>
</organism>
<evidence type="ECO:0000313" key="7">
    <source>
        <dbReference type="Proteomes" id="UP001501047"/>
    </source>
</evidence>
<dbReference type="RefSeq" id="WP_343828267.1">
    <property type="nucleotide sequence ID" value="NZ_BAAACI010000018.1"/>
</dbReference>
<name>A0ABN1KZR1_CLOSU</name>
<evidence type="ECO:0000256" key="1">
    <source>
        <dbReference type="ARBA" id="ARBA00004127"/>
    </source>
</evidence>